<feature type="compositionally biased region" description="Basic residues" evidence="1">
    <location>
        <begin position="161"/>
        <end position="170"/>
    </location>
</feature>
<reference evidence="3" key="1">
    <citation type="submission" date="2022-11" db="UniProtKB">
        <authorList>
            <consortium name="WormBaseParasite"/>
        </authorList>
    </citation>
    <scope>IDENTIFICATION</scope>
</reference>
<evidence type="ECO:0000313" key="2">
    <source>
        <dbReference type="Proteomes" id="UP000887569"/>
    </source>
</evidence>
<keyword evidence="2" id="KW-1185">Reference proteome</keyword>
<feature type="compositionally biased region" description="Basic and acidic residues" evidence="1">
    <location>
        <begin position="111"/>
        <end position="121"/>
    </location>
</feature>
<proteinExistence type="predicted"/>
<dbReference type="Proteomes" id="UP000887569">
    <property type="component" value="Unplaced"/>
</dbReference>
<feature type="region of interest" description="Disordered" evidence="1">
    <location>
        <begin position="81"/>
        <end position="190"/>
    </location>
</feature>
<dbReference type="AlphaFoldDB" id="A0A915BNW2"/>
<feature type="compositionally biased region" description="Polar residues" evidence="1">
    <location>
        <begin position="101"/>
        <end position="110"/>
    </location>
</feature>
<organism evidence="2 3">
    <name type="scientific">Parascaris univalens</name>
    <name type="common">Nematode worm</name>
    <dbReference type="NCBI Taxonomy" id="6257"/>
    <lineage>
        <taxon>Eukaryota</taxon>
        <taxon>Metazoa</taxon>
        <taxon>Ecdysozoa</taxon>
        <taxon>Nematoda</taxon>
        <taxon>Chromadorea</taxon>
        <taxon>Rhabditida</taxon>
        <taxon>Spirurina</taxon>
        <taxon>Ascaridomorpha</taxon>
        <taxon>Ascaridoidea</taxon>
        <taxon>Ascarididae</taxon>
        <taxon>Parascaris</taxon>
    </lineage>
</organism>
<feature type="compositionally biased region" description="Basic and acidic residues" evidence="1">
    <location>
        <begin position="90"/>
        <end position="100"/>
    </location>
</feature>
<sequence length="440" mass="50176">MSSGDLPKDFPLKEANLLGPMIHLLLDKVEEMARMSELPPQYPNDQDKYDADAWTLAPNKPDHFKSGVEFMRQRDSIITKSSDATSFSRSMEEEAKKEHSTVLQKLPTTRITEDGKAESSTKESSNILESKINEKRGASDAFAKEESTQTDKSAHTFSLKKSSRGNKKRRMEIQRQGLKSNQQTLTATSDKIAKGKMKIYRTVPSRFGKLGKSSSTRLQMSRSAPSTTKRRKRSSMKNLKKRSTKIAKQQDDVQQRRKTSSSFRLKDYFDGIDPNNALYRSVFKLRRIEPKINASQKETQKMKVDNIHRKSTDPIIKSVQRSDRGSKEMIDMPTEASIPGCPVHKAPPLSSNISQRFELPLGCDRKTFDYEVRAWKDNKEITLPSKITVRRLQNEGVDVHFIVDTSALPGVKPFILRAYCPNYEAHRVWINGKLCFRQQA</sequence>
<dbReference type="WBParaSite" id="PgR049_g036_t02">
    <property type="protein sequence ID" value="PgR049_g036_t02"/>
    <property type="gene ID" value="PgR049_g036"/>
</dbReference>
<evidence type="ECO:0000313" key="3">
    <source>
        <dbReference type="WBParaSite" id="PgR049_g036_t02"/>
    </source>
</evidence>
<feature type="compositionally biased region" description="Polar residues" evidence="1">
    <location>
        <begin position="177"/>
        <end position="189"/>
    </location>
</feature>
<accession>A0A915BNW2</accession>
<feature type="compositionally biased region" description="Basic and acidic residues" evidence="1">
    <location>
        <begin position="131"/>
        <end position="154"/>
    </location>
</feature>
<feature type="region of interest" description="Disordered" evidence="1">
    <location>
        <begin position="205"/>
        <end position="261"/>
    </location>
</feature>
<protein>
    <submittedName>
        <fullName evidence="3">Uncharacterized protein</fullName>
    </submittedName>
</protein>
<feature type="compositionally biased region" description="Polar residues" evidence="1">
    <location>
        <begin position="212"/>
        <end position="227"/>
    </location>
</feature>
<name>A0A915BNW2_PARUN</name>
<evidence type="ECO:0000256" key="1">
    <source>
        <dbReference type="SAM" id="MobiDB-lite"/>
    </source>
</evidence>
<feature type="compositionally biased region" description="Basic residues" evidence="1">
    <location>
        <begin position="228"/>
        <end position="245"/>
    </location>
</feature>